<dbReference type="EMBL" id="FOIA01000012">
    <property type="protein sequence ID" value="SET12457.1"/>
    <property type="molecule type" value="Genomic_DNA"/>
</dbReference>
<protein>
    <submittedName>
        <fullName evidence="1">Uncharacterized protein</fullName>
    </submittedName>
</protein>
<dbReference type="AlphaFoldDB" id="A0A1I0BZF1"/>
<accession>A0A1I0BZF1</accession>
<gene>
    <name evidence="1" type="ORF">SAMN05216326_11286</name>
</gene>
<dbReference type="Proteomes" id="UP000199345">
    <property type="component" value="Unassembled WGS sequence"/>
</dbReference>
<name>A0A1I0BZF1_9PROT</name>
<proteinExistence type="predicted"/>
<organism evidence="1 2">
    <name type="scientific">Nitrosomonas marina</name>
    <dbReference type="NCBI Taxonomy" id="917"/>
    <lineage>
        <taxon>Bacteria</taxon>
        <taxon>Pseudomonadati</taxon>
        <taxon>Pseudomonadota</taxon>
        <taxon>Betaproteobacteria</taxon>
        <taxon>Nitrosomonadales</taxon>
        <taxon>Nitrosomonadaceae</taxon>
        <taxon>Nitrosomonas</taxon>
    </lineage>
</organism>
<reference evidence="2" key="1">
    <citation type="submission" date="2016-10" db="EMBL/GenBank/DDBJ databases">
        <authorList>
            <person name="Varghese N."/>
            <person name="Submissions S."/>
        </authorList>
    </citation>
    <scope>NUCLEOTIDE SEQUENCE [LARGE SCALE GENOMIC DNA]</scope>
    <source>
        <strain evidence="2">Nm71</strain>
    </source>
</reference>
<sequence length="106" mass="12013">MVNYYGYCGYQLEKAGLLVLFQYDIVRYSVIVVLCSKAQYTGKGYSLFKYCNAAAGHHGNVRWVRLSAPMDCVVSFGNRMTISCKTRLAMSADKRTERGNIILKEH</sequence>
<evidence type="ECO:0000313" key="2">
    <source>
        <dbReference type="Proteomes" id="UP000199345"/>
    </source>
</evidence>
<keyword evidence="2" id="KW-1185">Reference proteome</keyword>
<evidence type="ECO:0000313" key="1">
    <source>
        <dbReference type="EMBL" id="SET12457.1"/>
    </source>
</evidence>